<evidence type="ECO:0000256" key="1">
    <source>
        <dbReference type="ARBA" id="ARBA00007151"/>
    </source>
</evidence>
<keyword evidence="3 7" id="KW-0699">rRNA-binding</keyword>
<protein>
    <recommendedName>
        <fullName evidence="7">Small ribosomal subunit protein uS7</fullName>
    </recommendedName>
</protein>
<dbReference type="InterPro" id="IPR036823">
    <property type="entry name" value="Ribosomal_uS7_dom_sf"/>
</dbReference>
<keyword evidence="5 7" id="KW-0689">Ribosomal protein</keyword>
<comment type="similarity">
    <text evidence="1 7">Belongs to the universal ribosomal protein uS7 family.</text>
</comment>
<keyword evidence="6 7" id="KW-0687">Ribonucleoprotein</keyword>
<proteinExistence type="inferred from homology"/>
<gene>
    <name evidence="9" type="primary">RP-S7</name>
    <name evidence="7" type="synonym">rps7</name>
    <name evidence="9" type="synonym">rpsG</name>
</gene>
<dbReference type="AlphaFoldDB" id="A0A075HY43"/>
<dbReference type="GO" id="GO:0003735">
    <property type="term" value="F:structural constituent of ribosome"/>
    <property type="evidence" value="ECO:0007669"/>
    <property type="project" value="UniProtKB-UniRule"/>
</dbReference>
<organism evidence="9">
    <name type="scientific">uncultured marine thaumarchaeote KM3_90_G11</name>
    <dbReference type="NCBI Taxonomy" id="1456344"/>
    <lineage>
        <taxon>Archaea</taxon>
        <taxon>Nitrososphaerota</taxon>
        <taxon>environmental samples</taxon>
    </lineage>
</organism>
<dbReference type="NCBIfam" id="NF003106">
    <property type="entry name" value="PRK04027.1"/>
    <property type="match status" value="1"/>
</dbReference>
<dbReference type="InterPro" id="IPR005716">
    <property type="entry name" value="Ribosomal_uS7_euk/arc"/>
</dbReference>
<dbReference type="PANTHER" id="PTHR11205">
    <property type="entry name" value="RIBOSOMAL PROTEIN S7"/>
    <property type="match status" value="1"/>
</dbReference>
<evidence type="ECO:0000259" key="8">
    <source>
        <dbReference type="Pfam" id="PF00177"/>
    </source>
</evidence>
<dbReference type="HAMAP" id="MF_00480_A">
    <property type="entry name" value="Ribosomal_uS7_A"/>
    <property type="match status" value="1"/>
</dbReference>
<sequence>MSSLLLFRKWNFSDVEITDPGLKEVICLEPTLMPTSFGRHEHKKFAKSRVNIVERLCNNLMHFGKKKAKNSGRMAGKKYKSMKIVKTAFEIIYLQTGSNPIEQLVRAIENTSPNEDTTTIAYGGVRYHVSVDISPQRRVDLALRFISLAIRETSFSTKKSAEEVLANEIIMAARNDSNSFSIKKKFEQERMAMSAR</sequence>
<dbReference type="GO" id="GO:0006412">
    <property type="term" value="P:translation"/>
    <property type="evidence" value="ECO:0007669"/>
    <property type="project" value="UniProtKB-UniRule"/>
</dbReference>
<dbReference type="EMBL" id="KF901168">
    <property type="protein sequence ID" value="AIF20569.1"/>
    <property type="molecule type" value="Genomic_DNA"/>
</dbReference>
<accession>A0A075HY43</accession>
<evidence type="ECO:0000256" key="3">
    <source>
        <dbReference type="ARBA" id="ARBA00022730"/>
    </source>
</evidence>
<dbReference type="GO" id="GO:0019843">
    <property type="term" value="F:rRNA binding"/>
    <property type="evidence" value="ECO:0007669"/>
    <property type="project" value="UniProtKB-UniRule"/>
</dbReference>
<evidence type="ECO:0000256" key="2">
    <source>
        <dbReference type="ARBA" id="ARBA00011458"/>
    </source>
</evidence>
<dbReference type="PIRSF" id="PIRSF002122">
    <property type="entry name" value="RPS7p_RPS7a_RPS5e_RPS7o"/>
    <property type="match status" value="1"/>
</dbReference>
<feature type="domain" description="Small ribosomal subunit protein uS7" evidence="8">
    <location>
        <begin position="32"/>
        <end position="196"/>
    </location>
</feature>
<evidence type="ECO:0000256" key="6">
    <source>
        <dbReference type="ARBA" id="ARBA00023274"/>
    </source>
</evidence>
<dbReference type="Pfam" id="PF00177">
    <property type="entry name" value="Ribosomal_S7"/>
    <property type="match status" value="1"/>
</dbReference>
<dbReference type="NCBIfam" id="TIGR01028">
    <property type="entry name" value="uS7_euk_arch"/>
    <property type="match status" value="1"/>
</dbReference>
<dbReference type="CDD" id="cd14867">
    <property type="entry name" value="uS7_Eukaryote"/>
    <property type="match status" value="1"/>
</dbReference>
<dbReference type="InterPro" id="IPR000235">
    <property type="entry name" value="Ribosomal_uS7"/>
</dbReference>
<dbReference type="InterPro" id="IPR023798">
    <property type="entry name" value="Ribosomal_uS7_dom"/>
</dbReference>
<dbReference type="Gene3D" id="1.10.455.10">
    <property type="entry name" value="Ribosomal protein S7 domain"/>
    <property type="match status" value="1"/>
</dbReference>
<dbReference type="GO" id="GO:0015935">
    <property type="term" value="C:small ribosomal subunit"/>
    <property type="evidence" value="ECO:0007669"/>
    <property type="project" value="UniProtKB-UniRule"/>
</dbReference>
<evidence type="ECO:0000313" key="9">
    <source>
        <dbReference type="EMBL" id="AIF20569.1"/>
    </source>
</evidence>
<keyword evidence="4 7" id="KW-0694">RNA-binding</keyword>
<dbReference type="InterPro" id="IPR026018">
    <property type="entry name" value="Ribosomal_uS7_arc"/>
</dbReference>
<name>A0A075HY43_9ARCH</name>
<comment type="subunit">
    <text evidence="2 7">Part of the 30S ribosomal subunit.</text>
</comment>
<evidence type="ECO:0000256" key="5">
    <source>
        <dbReference type="ARBA" id="ARBA00022980"/>
    </source>
</evidence>
<evidence type="ECO:0000256" key="7">
    <source>
        <dbReference type="HAMAP-Rule" id="MF_00480"/>
    </source>
</evidence>
<evidence type="ECO:0000256" key="4">
    <source>
        <dbReference type="ARBA" id="ARBA00022884"/>
    </source>
</evidence>
<reference evidence="9" key="1">
    <citation type="journal article" date="2014" name="Genome Biol. Evol.">
        <title>Pangenome evidence for extensive interdomain horizontal transfer affecting lineage core and shell genes in uncultured planktonic thaumarchaeota and euryarchaeota.</title>
        <authorList>
            <person name="Deschamps P."/>
            <person name="Zivanovic Y."/>
            <person name="Moreira D."/>
            <person name="Rodriguez-Valera F."/>
            <person name="Lopez-Garcia P."/>
        </authorList>
    </citation>
    <scope>NUCLEOTIDE SEQUENCE</scope>
</reference>
<comment type="function">
    <text evidence="7">One of the primary rRNA binding proteins, it binds directly to 16S rRNA where it nucleates assembly of the head domain of the 30S subunit. Is located at the subunit interface close to the decoding center.</text>
</comment>
<dbReference type="SUPFAM" id="SSF47973">
    <property type="entry name" value="Ribosomal protein S7"/>
    <property type="match status" value="1"/>
</dbReference>